<feature type="region of interest" description="Disordered" evidence="1">
    <location>
        <begin position="66"/>
        <end position="87"/>
    </location>
</feature>
<dbReference type="EMBL" id="JBBPIX010000021">
    <property type="protein sequence ID" value="MEK6467170.1"/>
    <property type="molecule type" value="Genomic_DNA"/>
</dbReference>
<evidence type="ECO:0000313" key="2">
    <source>
        <dbReference type="EMBL" id="MEK6467170.1"/>
    </source>
</evidence>
<protein>
    <submittedName>
        <fullName evidence="2">Uncharacterized protein</fullName>
    </submittedName>
</protein>
<organism evidence="2 3">
    <name type="scientific">Pseudonocardia alni subsp. carboxydivorans</name>
    <dbReference type="NCBI Taxonomy" id="415010"/>
    <lineage>
        <taxon>Bacteria</taxon>
        <taxon>Bacillati</taxon>
        <taxon>Actinomycetota</taxon>
        <taxon>Actinomycetes</taxon>
        <taxon>Pseudonocardiales</taxon>
        <taxon>Pseudonocardiaceae</taxon>
        <taxon>Pseudonocardia</taxon>
    </lineage>
</organism>
<evidence type="ECO:0000256" key="1">
    <source>
        <dbReference type="SAM" id="MobiDB-lite"/>
    </source>
</evidence>
<sequence>MDLPTAIEMVAEDTRTEAPDTPYTNSDAVQLARRELVMDDIYAVVDDTELRDTYRTVLSAEPDDLTAALDEQAEIGEQDPAEEELER</sequence>
<keyword evidence="3" id="KW-1185">Reference proteome</keyword>
<gene>
    <name evidence="2" type="ORF">WG925_25835</name>
</gene>
<name>A0ABU9AP08_PSEA5</name>
<proteinExistence type="predicted"/>
<reference evidence="2 3" key="1">
    <citation type="submission" date="2024-03" db="EMBL/GenBank/DDBJ databases">
        <title>Draft genome sequence of Pseudonocardia carboxydivorans JCM 14827.</title>
        <authorList>
            <person name="Duangmal K."/>
        </authorList>
    </citation>
    <scope>NUCLEOTIDE SEQUENCE [LARGE SCALE GENOMIC DNA]</scope>
    <source>
        <strain evidence="2 3">JCM 14827</strain>
    </source>
</reference>
<feature type="compositionally biased region" description="Acidic residues" evidence="1">
    <location>
        <begin position="71"/>
        <end position="87"/>
    </location>
</feature>
<comment type="caution">
    <text evidence="2">The sequence shown here is derived from an EMBL/GenBank/DDBJ whole genome shotgun (WGS) entry which is preliminary data.</text>
</comment>
<accession>A0ABU9AP08</accession>
<dbReference type="Proteomes" id="UP001367513">
    <property type="component" value="Unassembled WGS sequence"/>
</dbReference>
<evidence type="ECO:0000313" key="3">
    <source>
        <dbReference type="Proteomes" id="UP001367513"/>
    </source>
</evidence>
<dbReference type="RefSeq" id="WP_346103885.1">
    <property type="nucleotide sequence ID" value="NZ_BAAAOD010000026.1"/>
</dbReference>